<evidence type="ECO:0000313" key="2">
    <source>
        <dbReference type="EMBL" id="KLI02493.1"/>
    </source>
</evidence>
<dbReference type="EMBL" id="AFVQ02000096">
    <property type="protein sequence ID" value="KLI02493.1"/>
    <property type="molecule type" value="Genomic_DNA"/>
</dbReference>
<gene>
    <name evidence="2" type="ORF">SINU_07735</name>
</gene>
<dbReference type="Proteomes" id="UP000035553">
    <property type="component" value="Unassembled WGS sequence"/>
</dbReference>
<comment type="caution">
    <text evidence="2">The sequence shown here is derived from an EMBL/GenBank/DDBJ whole genome shotgun (WGS) entry which is preliminary data.</text>
</comment>
<keyword evidence="3" id="KW-1185">Reference proteome</keyword>
<organism evidence="2 3">
    <name type="scientific">Sporolactobacillus inulinus CASD</name>
    <dbReference type="NCBI Taxonomy" id="1069536"/>
    <lineage>
        <taxon>Bacteria</taxon>
        <taxon>Bacillati</taxon>
        <taxon>Bacillota</taxon>
        <taxon>Bacilli</taxon>
        <taxon>Bacillales</taxon>
        <taxon>Sporolactobacillaceae</taxon>
        <taxon>Sporolactobacillus</taxon>
    </lineage>
</organism>
<proteinExistence type="predicted"/>
<feature type="compositionally biased region" description="Basic and acidic residues" evidence="1">
    <location>
        <begin position="1"/>
        <end position="21"/>
    </location>
</feature>
<protein>
    <submittedName>
        <fullName evidence="2">Uncharacterized protein</fullName>
    </submittedName>
</protein>
<dbReference type="AlphaFoldDB" id="A0A0U1QNW2"/>
<evidence type="ECO:0000313" key="3">
    <source>
        <dbReference type="Proteomes" id="UP000035553"/>
    </source>
</evidence>
<name>A0A0U1QNW2_9BACL</name>
<sequence>MHPDRERGHRLEAAREADDRIAPLSGSPKQKAVGEDGSRRYRHRVEIISNKVEPRQRGVFVSTGTKAFF</sequence>
<feature type="region of interest" description="Disordered" evidence="1">
    <location>
        <begin position="1"/>
        <end position="40"/>
    </location>
</feature>
<accession>A0A0U1QNW2</accession>
<dbReference type="STRING" id="1069536.SINU_07735"/>
<reference evidence="2 3" key="1">
    <citation type="journal article" date="2011" name="J. Bacteriol.">
        <title>Draft genome sequence of Sporolactobacillus inulinus strain CASD, an efficient D-lactic acid-producing bacterium with high-concentration lactate tolerance capability.</title>
        <authorList>
            <person name="Yu B."/>
            <person name="Su F."/>
            <person name="Wang L."/>
            <person name="Xu K."/>
            <person name="Zhao B."/>
            <person name="Xu P."/>
        </authorList>
    </citation>
    <scope>NUCLEOTIDE SEQUENCE [LARGE SCALE GENOMIC DNA]</scope>
    <source>
        <strain evidence="2 3">CASD</strain>
    </source>
</reference>
<evidence type="ECO:0000256" key="1">
    <source>
        <dbReference type="SAM" id="MobiDB-lite"/>
    </source>
</evidence>